<keyword evidence="3" id="KW-1185">Reference proteome</keyword>
<dbReference type="GO" id="GO:0005886">
    <property type="term" value="C:plasma membrane"/>
    <property type="evidence" value="ECO:0007669"/>
    <property type="project" value="TreeGrafter"/>
</dbReference>
<evidence type="ECO:0000256" key="1">
    <source>
        <dbReference type="SAM" id="Phobius"/>
    </source>
</evidence>
<organism evidence="2 3">
    <name type="scientific">Solirubrobacter ginsenosidimutans</name>
    <dbReference type="NCBI Taxonomy" id="490573"/>
    <lineage>
        <taxon>Bacteria</taxon>
        <taxon>Bacillati</taxon>
        <taxon>Actinomycetota</taxon>
        <taxon>Thermoleophilia</taxon>
        <taxon>Solirubrobacterales</taxon>
        <taxon>Solirubrobacteraceae</taxon>
        <taxon>Solirubrobacter</taxon>
    </lineage>
</organism>
<reference evidence="2" key="1">
    <citation type="submission" date="2022-10" db="EMBL/GenBank/DDBJ databases">
        <title>The WGS of Solirubrobacter ginsenosidimutans DSM 21036.</title>
        <authorList>
            <person name="Jiang Z."/>
        </authorList>
    </citation>
    <scope>NUCLEOTIDE SEQUENCE</scope>
    <source>
        <strain evidence="2">DSM 21036</strain>
    </source>
</reference>
<accession>A0A9X3N410</accession>
<dbReference type="Pfam" id="PF03729">
    <property type="entry name" value="DUF308"/>
    <property type="match status" value="1"/>
</dbReference>
<keyword evidence="1" id="KW-0812">Transmembrane</keyword>
<dbReference type="EMBL" id="JAPDOD010000033">
    <property type="protein sequence ID" value="MDA0164393.1"/>
    <property type="molecule type" value="Genomic_DNA"/>
</dbReference>
<dbReference type="AlphaFoldDB" id="A0A9X3N410"/>
<evidence type="ECO:0000313" key="3">
    <source>
        <dbReference type="Proteomes" id="UP001149140"/>
    </source>
</evidence>
<dbReference type="InterPro" id="IPR005325">
    <property type="entry name" value="DUF308_memb"/>
</dbReference>
<dbReference type="RefSeq" id="WP_270043648.1">
    <property type="nucleotide sequence ID" value="NZ_JAPDOD010000033.1"/>
</dbReference>
<name>A0A9X3N410_9ACTN</name>
<protein>
    <submittedName>
        <fullName evidence="2">DUF308 domain-containing protein</fullName>
    </submittedName>
</protein>
<keyword evidence="1" id="KW-0472">Membrane</keyword>
<comment type="caution">
    <text evidence="2">The sequence shown here is derived from an EMBL/GenBank/DDBJ whole genome shotgun (WGS) entry which is preliminary data.</text>
</comment>
<feature type="transmembrane region" description="Helical" evidence="1">
    <location>
        <begin position="45"/>
        <end position="64"/>
    </location>
</feature>
<feature type="transmembrane region" description="Helical" evidence="1">
    <location>
        <begin position="76"/>
        <end position="92"/>
    </location>
</feature>
<keyword evidence="1" id="KW-1133">Transmembrane helix</keyword>
<sequence>MTLAHQLTRDAATRVAKAWWLLLLNGLALIVAGVLVFSIDWTVNSLATFIGALFIFEGASRALASGIDPRVRRANVISGLISIATGIAIIAWPEPGIVAVAIFLGAWLVVSGTIAISGAFAVRPVLPYWWMLLLIGLLEIPLGVLALANPGATLAAIITVAGIWAVAIGVSRVVLAFEAKRLPAELDKAWSAPTATTAAA</sequence>
<dbReference type="Proteomes" id="UP001149140">
    <property type="component" value="Unassembled WGS sequence"/>
</dbReference>
<feature type="transmembrane region" description="Helical" evidence="1">
    <location>
        <begin position="154"/>
        <end position="175"/>
    </location>
</feature>
<feature type="transmembrane region" description="Helical" evidence="1">
    <location>
        <begin position="128"/>
        <end position="148"/>
    </location>
</feature>
<evidence type="ECO:0000313" key="2">
    <source>
        <dbReference type="EMBL" id="MDA0164393.1"/>
    </source>
</evidence>
<feature type="transmembrane region" description="Helical" evidence="1">
    <location>
        <begin position="98"/>
        <end position="121"/>
    </location>
</feature>
<dbReference type="PANTHER" id="PTHR34989:SF1">
    <property type="entry name" value="PROTEIN HDED"/>
    <property type="match status" value="1"/>
</dbReference>
<dbReference type="InterPro" id="IPR052712">
    <property type="entry name" value="Acid_resist_chaperone_HdeD"/>
</dbReference>
<gene>
    <name evidence="2" type="ORF">OM076_29250</name>
</gene>
<dbReference type="PANTHER" id="PTHR34989">
    <property type="entry name" value="PROTEIN HDED"/>
    <property type="match status" value="1"/>
</dbReference>
<feature type="transmembrane region" description="Helical" evidence="1">
    <location>
        <begin position="20"/>
        <end position="39"/>
    </location>
</feature>
<proteinExistence type="predicted"/>